<dbReference type="Pfam" id="PF00158">
    <property type="entry name" value="Sigma54_activat"/>
    <property type="match status" value="1"/>
</dbReference>
<dbReference type="Pfam" id="PF00874">
    <property type="entry name" value="PRD"/>
    <property type="match status" value="1"/>
</dbReference>
<dbReference type="SMART" id="SM00382">
    <property type="entry name" value="AAA"/>
    <property type="match status" value="1"/>
</dbReference>
<dbReference type="OrthoDB" id="9765164at2"/>
<dbReference type="Gene3D" id="1.10.1790.10">
    <property type="entry name" value="PRD domain"/>
    <property type="match status" value="1"/>
</dbReference>
<dbReference type="PANTHER" id="PTHR32071">
    <property type="entry name" value="TRANSCRIPTIONAL REGULATORY PROTEIN"/>
    <property type="match status" value="1"/>
</dbReference>
<dbReference type="Pfam" id="PF03610">
    <property type="entry name" value="EIIA-man"/>
    <property type="match status" value="1"/>
</dbReference>
<dbReference type="PANTHER" id="PTHR32071:SF38">
    <property type="entry name" value="PSP OPERON TRANSCRIPTIONAL ACTIVATOR"/>
    <property type="match status" value="1"/>
</dbReference>
<dbReference type="InterPro" id="IPR036662">
    <property type="entry name" value="PTS_EIIA_man-typ_sf"/>
</dbReference>
<evidence type="ECO:0000259" key="5">
    <source>
        <dbReference type="PROSITE" id="PS51096"/>
    </source>
</evidence>
<dbReference type="GO" id="GO:0005524">
    <property type="term" value="F:ATP binding"/>
    <property type="evidence" value="ECO:0007669"/>
    <property type="project" value="UniProtKB-KW"/>
</dbReference>
<evidence type="ECO:0000259" key="4">
    <source>
        <dbReference type="PROSITE" id="PS50045"/>
    </source>
</evidence>
<dbReference type="KEGG" id="arf:AR1Y2_0591"/>
<organism evidence="7 8">
    <name type="scientific">Anaerostipes rhamnosivorans</name>
    <dbReference type="NCBI Taxonomy" id="1229621"/>
    <lineage>
        <taxon>Bacteria</taxon>
        <taxon>Bacillati</taxon>
        <taxon>Bacillota</taxon>
        <taxon>Clostridia</taxon>
        <taxon>Lachnospirales</taxon>
        <taxon>Lachnospiraceae</taxon>
        <taxon>Anaerostipes</taxon>
    </lineage>
</organism>
<keyword evidence="8" id="KW-1185">Reference proteome</keyword>
<dbReference type="InterPro" id="IPR027417">
    <property type="entry name" value="P-loop_NTPase"/>
</dbReference>
<dbReference type="InterPro" id="IPR002078">
    <property type="entry name" value="Sigma_54_int"/>
</dbReference>
<dbReference type="GO" id="GO:0016020">
    <property type="term" value="C:membrane"/>
    <property type="evidence" value="ECO:0007669"/>
    <property type="project" value="InterPro"/>
</dbReference>
<dbReference type="InterPro" id="IPR036634">
    <property type="entry name" value="PRD_sf"/>
</dbReference>
<dbReference type="InterPro" id="IPR003593">
    <property type="entry name" value="AAA+_ATPase"/>
</dbReference>
<dbReference type="PROSITE" id="PS00675">
    <property type="entry name" value="SIGMA54_INTERACT_1"/>
    <property type="match status" value="1"/>
</dbReference>
<keyword evidence="2" id="KW-0547">Nucleotide-binding</keyword>
<dbReference type="PROSITE" id="PS00676">
    <property type="entry name" value="SIGMA54_INTERACT_2"/>
    <property type="match status" value="1"/>
</dbReference>
<dbReference type="SUPFAM" id="SSF52540">
    <property type="entry name" value="P-loop containing nucleoside triphosphate hydrolases"/>
    <property type="match status" value="1"/>
</dbReference>
<dbReference type="GO" id="GO:0016740">
    <property type="term" value="F:transferase activity"/>
    <property type="evidence" value="ECO:0007669"/>
    <property type="project" value="UniProtKB-KW"/>
</dbReference>
<dbReference type="Gene3D" id="3.40.50.510">
    <property type="entry name" value="Phosphotransferase system, mannose-type IIA component"/>
    <property type="match status" value="1"/>
</dbReference>
<feature type="domain" description="PTS EIIA type-4" evidence="5">
    <location>
        <begin position="566"/>
        <end position="692"/>
    </location>
</feature>
<dbReference type="Gene3D" id="3.40.50.300">
    <property type="entry name" value="P-loop containing nucleotide triphosphate hydrolases"/>
    <property type="match status" value="1"/>
</dbReference>
<dbReference type="GO" id="GO:0006355">
    <property type="term" value="P:regulation of DNA-templated transcription"/>
    <property type="evidence" value="ECO:0007669"/>
    <property type="project" value="InterPro"/>
</dbReference>
<name>A0A4P8IBM7_9FIRM</name>
<feature type="domain" description="PRD" evidence="6">
    <location>
        <begin position="822"/>
        <end position="921"/>
    </location>
</feature>
<accession>A0A4P8IBM7</accession>
<evidence type="ECO:0000256" key="1">
    <source>
        <dbReference type="ARBA" id="ARBA00022679"/>
    </source>
</evidence>
<evidence type="ECO:0000313" key="8">
    <source>
        <dbReference type="Proteomes" id="UP000298653"/>
    </source>
</evidence>
<feature type="domain" description="PRD" evidence="6">
    <location>
        <begin position="450"/>
        <end position="565"/>
    </location>
</feature>
<evidence type="ECO:0000256" key="2">
    <source>
        <dbReference type="ARBA" id="ARBA00022741"/>
    </source>
</evidence>
<dbReference type="GO" id="GO:0009401">
    <property type="term" value="P:phosphoenolpyruvate-dependent sugar phosphotransferase system"/>
    <property type="evidence" value="ECO:0007669"/>
    <property type="project" value="InterPro"/>
</dbReference>
<evidence type="ECO:0000259" key="6">
    <source>
        <dbReference type="PROSITE" id="PS51372"/>
    </source>
</evidence>
<protein>
    <submittedName>
        <fullName evidence="7">Transcriptional regulatory protein levR</fullName>
    </submittedName>
</protein>
<dbReference type="InterPro" id="IPR011608">
    <property type="entry name" value="PRD"/>
</dbReference>
<dbReference type="AlphaFoldDB" id="A0A4P8IBM7"/>
<dbReference type="RefSeq" id="WP_137327628.1">
    <property type="nucleotide sequence ID" value="NZ_CP040058.1"/>
</dbReference>
<dbReference type="CDD" id="cd00009">
    <property type="entry name" value="AAA"/>
    <property type="match status" value="1"/>
</dbReference>
<dbReference type="InterPro" id="IPR025943">
    <property type="entry name" value="Sigma_54_int_dom_ATP-bd_2"/>
</dbReference>
<keyword evidence="3" id="KW-0067">ATP-binding</keyword>
<evidence type="ECO:0000313" key="7">
    <source>
        <dbReference type="EMBL" id="QCP34045.1"/>
    </source>
</evidence>
<dbReference type="InterPro" id="IPR004701">
    <property type="entry name" value="PTS_EIIA_man-typ"/>
</dbReference>
<sequence>MLKDKLLSYIKEKTREIDFQAVDNSCTADAMSGIFGVKRNTVSHYLNQELGKSLFKVNTRPVLFFSVKEFEQRFFPVEKSVYVSLDELFEQKKTQNQDQVRGEKDPLDRMIGARGSLKKAVEQIKTSVFYPNTSLPIFLHGDTGAGKSYMARQIYEFSVCHKVLPEGAPFITLNCAQYANNVELLSSSLFGYVKGAFTGAYGTTKGLLEAADGGMLFLDEVHRLNNESQEKLFIFLDQGIFRRMGENEGWHKADVRIVMATTEDLDSNFLDTFLRRVPIVVEIPDLTERGIRERLQFIYQFFIRESQVLDRSLAVSGNVLDALAGHMFKGNVGELQNTIKYLCATIYAKDQERDVIPVRLADLPDEILSEIAQSDESKIKKSQEVLITPVSAAETISPAETEESRYYQELFEKLSSIYEEFQSQGYEAEQFEKRCFHAVNDMLDRLIYQQSSESDTMMMRYVISSVHEAFRYVEYSTNVRFGGNVLHAAAAYFFYLNSHPSEYESEKKISEEFLTYAAGHYKQETHLVKRMMELLSAKMDLNVTEAELLPLVLYFKSLNVRSAENRTRAVILAHGYATASSIANVANRLLEEVIFEAVDMPIDKKMEDIVRWMKEYIEFHDISSGILLLVDTGSLMDIYEELSDVLRVPAAIVNNISTQMAVNAGQMVKQRYHLEDIISRLEKYNQTEYQLIYPKVDKQKVLLTCCLTGTGTAEQIRGLIDDSIPDDIDISVISYDYDQLNNQSTADALLDSYDILGVIGTVNPQLSGVEFIPLEEVVSGAADRKMEKILAPAVPEGRIGEINDHLVRNFSVRQLIGSLTILDTDKIMNHIEECLKKYEVMTGQPLANSTKINLFIHVGCLAERLIRRSPIEDYPCLSDLEEQHTEEIAKIRSAFSGIEDTYSVKIPLSEIGYIYDIINGI</sequence>
<dbReference type="PROSITE" id="PS51372">
    <property type="entry name" value="PRD_2"/>
    <property type="match status" value="2"/>
</dbReference>
<gene>
    <name evidence="7" type="ORF">AR1Y2_0591</name>
</gene>
<dbReference type="InterPro" id="IPR025662">
    <property type="entry name" value="Sigma_54_int_dom_ATP-bd_1"/>
</dbReference>
<dbReference type="Proteomes" id="UP000298653">
    <property type="component" value="Chromosome"/>
</dbReference>
<keyword evidence="1" id="KW-0808">Transferase</keyword>
<dbReference type="EMBL" id="CP040058">
    <property type="protein sequence ID" value="QCP34045.1"/>
    <property type="molecule type" value="Genomic_DNA"/>
</dbReference>
<evidence type="ECO:0000256" key="3">
    <source>
        <dbReference type="ARBA" id="ARBA00022840"/>
    </source>
</evidence>
<proteinExistence type="predicted"/>
<dbReference type="PROSITE" id="PS51096">
    <property type="entry name" value="PTS_EIIA_TYPE_4"/>
    <property type="match status" value="1"/>
</dbReference>
<dbReference type="SUPFAM" id="SSF53062">
    <property type="entry name" value="PTS system fructose IIA component-like"/>
    <property type="match status" value="1"/>
</dbReference>
<reference evidence="7 8" key="1">
    <citation type="submission" date="2019-05" db="EMBL/GenBank/DDBJ databases">
        <title>Complete genome sequencing of Anaerostipes rhamnosivorans.</title>
        <authorList>
            <person name="Bui T.P.N."/>
            <person name="de Vos W.M."/>
        </authorList>
    </citation>
    <scope>NUCLEOTIDE SEQUENCE [LARGE SCALE GENOMIC DNA]</scope>
    <source>
        <strain evidence="7 8">1y2</strain>
    </source>
</reference>
<dbReference type="PROSITE" id="PS50045">
    <property type="entry name" value="SIGMA54_INTERACT_4"/>
    <property type="match status" value="1"/>
</dbReference>
<dbReference type="SUPFAM" id="SSF63520">
    <property type="entry name" value="PTS-regulatory domain, PRD"/>
    <property type="match status" value="1"/>
</dbReference>
<feature type="domain" description="Sigma-54 factor interaction" evidence="4">
    <location>
        <begin position="110"/>
        <end position="344"/>
    </location>
</feature>